<dbReference type="AlphaFoldDB" id="A0AAV7WTX6"/>
<feature type="region of interest" description="Disordered" evidence="1">
    <location>
        <begin position="20"/>
        <end position="56"/>
    </location>
</feature>
<reference evidence="2" key="1">
    <citation type="journal article" date="2022" name="bioRxiv">
        <title>Sequencing and chromosome-scale assembly of the giantPleurodeles waltlgenome.</title>
        <authorList>
            <person name="Brown T."/>
            <person name="Elewa A."/>
            <person name="Iarovenko S."/>
            <person name="Subramanian E."/>
            <person name="Araus A.J."/>
            <person name="Petzold A."/>
            <person name="Susuki M."/>
            <person name="Suzuki K.-i.T."/>
            <person name="Hayashi T."/>
            <person name="Toyoda A."/>
            <person name="Oliveira C."/>
            <person name="Osipova E."/>
            <person name="Leigh N.D."/>
            <person name="Simon A."/>
            <person name="Yun M.H."/>
        </authorList>
    </citation>
    <scope>NUCLEOTIDE SEQUENCE</scope>
    <source>
        <strain evidence="2">20211129_DDA</strain>
        <tissue evidence="2">Liver</tissue>
    </source>
</reference>
<protein>
    <submittedName>
        <fullName evidence="2">Uncharacterized protein</fullName>
    </submittedName>
</protein>
<evidence type="ECO:0000313" key="2">
    <source>
        <dbReference type="EMBL" id="KAJ1217534.1"/>
    </source>
</evidence>
<gene>
    <name evidence="2" type="ORF">NDU88_005128</name>
</gene>
<sequence length="151" mass="15842">MGADADALYRPPELMRRRCATWRSGTSAGVGDRGPREKDTAGGRFGDLGPGGRDPVTLRAPGWGAWMGADADVLCRQLELTVQSCEAWRSGASARAGDRGPREKDTVSGSIGDLGPSGRNPVSLRLSGWQRRGTTAGHPCVGRSVCYVGSA</sequence>
<evidence type="ECO:0000313" key="3">
    <source>
        <dbReference type="Proteomes" id="UP001066276"/>
    </source>
</evidence>
<organism evidence="2 3">
    <name type="scientific">Pleurodeles waltl</name>
    <name type="common">Iberian ribbed newt</name>
    <dbReference type="NCBI Taxonomy" id="8319"/>
    <lineage>
        <taxon>Eukaryota</taxon>
        <taxon>Metazoa</taxon>
        <taxon>Chordata</taxon>
        <taxon>Craniata</taxon>
        <taxon>Vertebrata</taxon>
        <taxon>Euteleostomi</taxon>
        <taxon>Amphibia</taxon>
        <taxon>Batrachia</taxon>
        <taxon>Caudata</taxon>
        <taxon>Salamandroidea</taxon>
        <taxon>Salamandridae</taxon>
        <taxon>Pleurodelinae</taxon>
        <taxon>Pleurodeles</taxon>
    </lineage>
</organism>
<dbReference type="EMBL" id="JANPWB010000001">
    <property type="protein sequence ID" value="KAJ1217534.1"/>
    <property type="molecule type" value="Genomic_DNA"/>
</dbReference>
<name>A0AAV7WTX6_PLEWA</name>
<feature type="compositionally biased region" description="Basic and acidic residues" evidence="1">
    <location>
        <begin position="96"/>
        <end position="106"/>
    </location>
</feature>
<accession>A0AAV7WTX6</accession>
<feature type="compositionally biased region" description="Gly residues" evidence="1">
    <location>
        <begin position="43"/>
        <end position="52"/>
    </location>
</feature>
<keyword evidence="3" id="KW-1185">Reference proteome</keyword>
<evidence type="ECO:0000256" key="1">
    <source>
        <dbReference type="SAM" id="MobiDB-lite"/>
    </source>
</evidence>
<comment type="caution">
    <text evidence="2">The sequence shown here is derived from an EMBL/GenBank/DDBJ whole genome shotgun (WGS) entry which is preliminary data.</text>
</comment>
<dbReference type="Proteomes" id="UP001066276">
    <property type="component" value="Chromosome 1_1"/>
</dbReference>
<feature type="region of interest" description="Disordered" evidence="1">
    <location>
        <begin position="91"/>
        <end position="121"/>
    </location>
</feature>
<proteinExistence type="predicted"/>